<evidence type="ECO:0000313" key="1">
    <source>
        <dbReference type="EMBL" id="MEK0186153.1"/>
    </source>
</evidence>
<comment type="caution">
    <text evidence="1">The sequence shown here is derived from an EMBL/GenBank/DDBJ whole genome shotgun (WGS) entry which is preliminary data.</text>
</comment>
<accession>A0ABU8YP04</accession>
<reference evidence="1 2" key="1">
    <citation type="journal article" date="2020" name="Harmful Algae">
        <title>Molecular and morphological characterization of a novel dihydroanatoxin-a producing Microcoleus species (cyanobacteria) from the Russian River, California, USA.</title>
        <authorList>
            <person name="Conklin K.Y."/>
            <person name="Stancheva R."/>
            <person name="Otten T.G."/>
            <person name="Fadness R."/>
            <person name="Boyer G.L."/>
            <person name="Read B."/>
            <person name="Zhang X."/>
            <person name="Sheath R.G."/>
        </authorList>
    </citation>
    <scope>NUCLEOTIDE SEQUENCE [LARGE SCALE GENOMIC DNA]</scope>
    <source>
        <strain evidence="1 2">PTRS2</strain>
    </source>
</reference>
<name>A0ABU8YP04_9CYAN</name>
<dbReference type="EMBL" id="JBBLXS010000185">
    <property type="protein sequence ID" value="MEK0186153.1"/>
    <property type="molecule type" value="Genomic_DNA"/>
</dbReference>
<protein>
    <submittedName>
        <fullName evidence="1">Uncharacterized protein</fullName>
    </submittedName>
</protein>
<dbReference type="RefSeq" id="WP_340521520.1">
    <property type="nucleotide sequence ID" value="NZ_JBBLXS010000185.1"/>
</dbReference>
<gene>
    <name evidence="1" type="ORF">WMG39_15035</name>
</gene>
<dbReference type="Proteomes" id="UP001384579">
    <property type="component" value="Unassembled WGS sequence"/>
</dbReference>
<proteinExistence type="predicted"/>
<keyword evidence="2" id="KW-1185">Reference proteome</keyword>
<evidence type="ECO:0000313" key="2">
    <source>
        <dbReference type="Proteomes" id="UP001384579"/>
    </source>
</evidence>
<sequence length="65" mass="7607">MKITELKTAVIELSQNELAEFAEWFNEFQEALWDKQIEEDLKAGKFDPLIRQAEQAFSEGKCKEI</sequence>
<organism evidence="1 2">
    <name type="scientific">Microcoleus anatoxicus PTRS2</name>
    <dbReference type="NCBI Taxonomy" id="2705321"/>
    <lineage>
        <taxon>Bacteria</taxon>
        <taxon>Bacillati</taxon>
        <taxon>Cyanobacteriota</taxon>
        <taxon>Cyanophyceae</taxon>
        <taxon>Oscillatoriophycideae</taxon>
        <taxon>Oscillatoriales</taxon>
        <taxon>Microcoleaceae</taxon>
        <taxon>Microcoleus</taxon>
        <taxon>Microcoleus anatoxicus</taxon>
    </lineage>
</organism>